<gene>
    <name evidence="1" type="ORF">J2S48_004032</name>
</gene>
<protein>
    <submittedName>
        <fullName evidence="1">1-aminocyclopropane-1-carboxylate deaminase/D-cysteine desulfhydrase-like pyridoxal-dependent ACC family enzyme</fullName>
    </submittedName>
</protein>
<reference evidence="1 2" key="1">
    <citation type="submission" date="2023-07" db="EMBL/GenBank/DDBJ databases">
        <title>Sequencing the genomes of 1000 actinobacteria strains.</title>
        <authorList>
            <person name="Klenk H.-P."/>
        </authorList>
    </citation>
    <scope>NUCLEOTIDE SEQUENCE [LARGE SCALE GENOMIC DNA]</scope>
    <source>
        <strain evidence="1 2">DSM 45554</strain>
    </source>
</reference>
<sequence length="42" mass="4539">MRLDRVYVAKMMYGVYDLVAQGRFAPVTTVLAVVTGPPGPQA</sequence>
<keyword evidence="2" id="KW-1185">Reference proteome</keyword>
<dbReference type="Proteomes" id="UP001183585">
    <property type="component" value="Unassembled WGS sequence"/>
</dbReference>
<comment type="caution">
    <text evidence="1">The sequence shown here is derived from an EMBL/GenBank/DDBJ whole genome shotgun (WGS) entry which is preliminary data.</text>
</comment>
<proteinExistence type="predicted"/>
<name>A0ABU2CT54_9MICO</name>
<evidence type="ECO:0000313" key="1">
    <source>
        <dbReference type="EMBL" id="MDR7384517.1"/>
    </source>
</evidence>
<dbReference type="InterPro" id="IPR036052">
    <property type="entry name" value="TrpB-like_PALP_sf"/>
</dbReference>
<organism evidence="1 2">
    <name type="scientific">Promicromonospora iranensis</name>
    <dbReference type="NCBI Taxonomy" id="1105144"/>
    <lineage>
        <taxon>Bacteria</taxon>
        <taxon>Bacillati</taxon>
        <taxon>Actinomycetota</taxon>
        <taxon>Actinomycetes</taxon>
        <taxon>Micrococcales</taxon>
        <taxon>Promicromonosporaceae</taxon>
        <taxon>Promicromonospora</taxon>
    </lineage>
</organism>
<dbReference type="RefSeq" id="WP_274992895.1">
    <property type="nucleotide sequence ID" value="NZ_JAJQQP010000003.1"/>
</dbReference>
<accession>A0ABU2CT54</accession>
<dbReference type="EMBL" id="JAVDYE010000001">
    <property type="protein sequence ID" value="MDR7384517.1"/>
    <property type="molecule type" value="Genomic_DNA"/>
</dbReference>
<evidence type="ECO:0000313" key="2">
    <source>
        <dbReference type="Proteomes" id="UP001183585"/>
    </source>
</evidence>
<dbReference type="Gene3D" id="3.40.50.1100">
    <property type="match status" value="1"/>
</dbReference>